<dbReference type="Pfam" id="PF18192">
    <property type="entry name" value="DNTTIP1_dimer"/>
    <property type="match status" value="1"/>
</dbReference>
<evidence type="ECO:0000256" key="4">
    <source>
        <dbReference type="ARBA" id="ARBA00023242"/>
    </source>
</evidence>
<evidence type="ECO:0000259" key="10">
    <source>
        <dbReference type="Pfam" id="PF21229"/>
    </source>
</evidence>
<evidence type="ECO:0000313" key="12">
    <source>
        <dbReference type="Proteomes" id="UP000694557"/>
    </source>
</evidence>
<dbReference type="AlphaFoldDB" id="A0A8C7CKS3"/>
<dbReference type="Proteomes" id="UP000694557">
    <property type="component" value="Unassembled WGS sequence"/>
</dbReference>
<dbReference type="InterPro" id="IPR026064">
    <property type="entry name" value="TdIF1"/>
</dbReference>
<comment type="function">
    <text evidence="6">Increases DNTT terminal deoxynucleotidyltransferase activity (in vitro). Also acts as a transcriptional regulator, binding to the consensus sequence 5'-GNTGCATG-3' following an AT-tract. Associates with RAB20 promoter and positively regulates its transcription. Binds DNA and nucleosomes; may recruit HDAC1 complexes to nucleosomes or naked DNA.</text>
</comment>
<dbReference type="PANTHER" id="PTHR23399">
    <property type="entry name" value="DEOXYNUCLEOTIDYLTRANSFERASE TERMINAL-INTERACTING PROTEIN 1"/>
    <property type="match status" value="1"/>
</dbReference>
<dbReference type="InterPro" id="IPR049121">
    <property type="entry name" value="TdIF1_C"/>
</dbReference>
<evidence type="ECO:0000313" key="11">
    <source>
        <dbReference type="Ensembl" id="ENSOKIP00005000902.1"/>
    </source>
</evidence>
<keyword evidence="3" id="KW-0238">DNA-binding</keyword>
<dbReference type="Ensembl" id="ENSOKIT00005000938.1">
    <property type="protein sequence ID" value="ENSOKIP00005000902.1"/>
    <property type="gene ID" value="ENSOKIG00005000467.1"/>
</dbReference>
<dbReference type="InterPro" id="IPR041384">
    <property type="entry name" value="DNTTIP1_dimer"/>
</dbReference>
<evidence type="ECO:0000256" key="3">
    <source>
        <dbReference type="ARBA" id="ARBA00023125"/>
    </source>
</evidence>
<keyword evidence="8" id="KW-1133">Transmembrane helix</keyword>
<feature type="domain" description="TdIF1 C-terminal" evidence="10">
    <location>
        <begin position="177"/>
        <end position="275"/>
    </location>
</feature>
<dbReference type="PANTHER" id="PTHR23399:SF2">
    <property type="entry name" value="DEOXYNUCLEOTIDYLTRANSFERASE TERMINAL-INTERACTING PROTEIN 1"/>
    <property type="match status" value="1"/>
</dbReference>
<name>A0A8C7CKS3_ONCKI</name>
<dbReference type="GO" id="GO:0003677">
    <property type="term" value="F:DNA binding"/>
    <property type="evidence" value="ECO:0007669"/>
    <property type="project" value="UniProtKB-KW"/>
</dbReference>
<dbReference type="GO" id="GO:0031491">
    <property type="term" value="F:nucleosome binding"/>
    <property type="evidence" value="ECO:0007669"/>
    <property type="project" value="TreeGrafter"/>
</dbReference>
<dbReference type="GeneTree" id="ENSGT00510000047836"/>
<evidence type="ECO:0000256" key="5">
    <source>
        <dbReference type="ARBA" id="ARBA00030157"/>
    </source>
</evidence>
<evidence type="ECO:0000256" key="7">
    <source>
        <dbReference type="ARBA" id="ARBA00047129"/>
    </source>
</evidence>
<sequence>MGAHRGEGRRDWLQQDANPWNIMIKHRQVYRRGRRSQMTMSYTDPVISMDLLRTVLQPSFNEDIMGVFRKYMKFFEKAASNVKENFEEDIQTEQLIREACRNCLENAKQLFSDGEKSAVARPGPEPPVKVKEDFFYFLFYFIFLTFCSMDLSMIHFPYKIQCFHILQWDPSRLNERSTFVLGSRANKALGMGGTRGRIYIKHADLFKYAADAQDKHWLAERQHMRATGGKMAYLLIEEDVQDLSLSNDYKDCPDLKMTPVELKPFTVPGWMIEKMQKAMEVQSSGKE</sequence>
<organism evidence="11 12">
    <name type="scientific">Oncorhynchus kisutch</name>
    <name type="common">Coho salmon</name>
    <name type="synonym">Salmo kisutch</name>
    <dbReference type="NCBI Taxonomy" id="8019"/>
    <lineage>
        <taxon>Eukaryota</taxon>
        <taxon>Metazoa</taxon>
        <taxon>Chordata</taxon>
        <taxon>Craniata</taxon>
        <taxon>Vertebrata</taxon>
        <taxon>Euteleostomi</taxon>
        <taxon>Actinopterygii</taxon>
        <taxon>Neopterygii</taxon>
        <taxon>Teleostei</taxon>
        <taxon>Protacanthopterygii</taxon>
        <taxon>Salmoniformes</taxon>
        <taxon>Salmonidae</taxon>
        <taxon>Salmoninae</taxon>
        <taxon>Oncorhynchus</taxon>
    </lineage>
</organism>
<evidence type="ECO:0000256" key="1">
    <source>
        <dbReference type="ARBA" id="ARBA00004123"/>
    </source>
</evidence>
<protein>
    <recommendedName>
        <fullName evidence="2">Deoxynucleotidyltransferase terminal-interacting protein 1</fullName>
    </recommendedName>
    <alternativeName>
        <fullName evidence="5">Terminal deoxynucleotidyltransferase-interacting factor 1</fullName>
    </alternativeName>
</protein>
<keyword evidence="4" id="KW-0539">Nucleus</keyword>
<reference evidence="11" key="2">
    <citation type="submission" date="2025-09" db="UniProtKB">
        <authorList>
            <consortium name="Ensembl"/>
        </authorList>
    </citation>
    <scope>IDENTIFICATION</scope>
</reference>
<dbReference type="Pfam" id="PF21229">
    <property type="entry name" value="TdIF1_2nd"/>
    <property type="match status" value="1"/>
</dbReference>
<evidence type="ECO:0000256" key="8">
    <source>
        <dbReference type="SAM" id="Phobius"/>
    </source>
</evidence>
<evidence type="ECO:0000256" key="6">
    <source>
        <dbReference type="ARBA" id="ARBA00045675"/>
    </source>
</evidence>
<accession>A0A8C7CKS3</accession>
<reference evidence="11" key="1">
    <citation type="submission" date="2025-08" db="UniProtKB">
        <authorList>
            <consortium name="Ensembl"/>
        </authorList>
    </citation>
    <scope>IDENTIFICATION</scope>
</reference>
<proteinExistence type="predicted"/>
<gene>
    <name evidence="11" type="primary">DNTTIP1</name>
    <name evidence="11" type="synonym">dnttip1</name>
</gene>
<keyword evidence="12" id="KW-1185">Reference proteome</keyword>
<evidence type="ECO:0000259" key="9">
    <source>
        <dbReference type="Pfam" id="PF18192"/>
    </source>
</evidence>
<dbReference type="GO" id="GO:0005634">
    <property type="term" value="C:nucleus"/>
    <property type="evidence" value="ECO:0007669"/>
    <property type="project" value="UniProtKB-SubCell"/>
</dbReference>
<feature type="transmembrane region" description="Helical" evidence="8">
    <location>
        <begin position="134"/>
        <end position="156"/>
    </location>
</feature>
<comment type="subunit">
    <text evidence="7">Monomer and homodimer. A minor proportion may form homotrimers. Interacts with ZNF541. Interacts with the terminal deoxynucleotidyltransferase DNTT. Interacts with TRERF1. Identified in a histone deacetylase complex that contains DNTTIP1, HDAC1 and MIDEAS; this complex assembles into a tetramer that contains four copies of each protein chain. Component of a histone deacetylase complex containing DNTTIP1, ZNF541, HDAC1 and HDAC2. Identified in a complex with KCTD19, HDAC1, HDAC2 and ZNF541.</text>
</comment>
<feature type="domain" description="DNTTIP1 dimerisation" evidence="9">
    <location>
        <begin position="48"/>
        <end position="113"/>
    </location>
</feature>
<evidence type="ECO:0000256" key="2">
    <source>
        <dbReference type="ARBA" id="ARBA00017439"/>
    </source>
</evidence>
<keyword evidence="8" id="KW-0812">Transmembrane</keyword>
<keyword evidence="8" id="KW-0472">Membrane</keyword>
<comment type="subcellular location">
    <subcellularLocation>
        <location evidence="1">Nucleus</location>
    </subcellularLocation>
</comment>